<organism evidence="1 2">
    <name type="scientific">Agaribacillus aureus</name>
    <dbReference type="NCBI Taxonomy" id="3051825"/>
    <lineage>
        <taxon>Bacteria</taxon>
        <taxon>Pseudomonadati</taxon>
        <taxon>Bacteroidota</taxon>
        <taxon>Cytophagia</taxon>
        <taxon>Cytophagales</taxon>
        <taxon>Splendidivirgaceae</taxon>
        <taxon>Agaribacillus</taxon>
    </lineage>
</organism>
<dbReference type="EMBL" id="JAUJEB010000005">
    <property type="protein sequence ID" value="MDN5214705.1"/>
    <property type="molecule type" value="Genomic_DNA"/>
</dbReference>
<sequence>MQQIDIKSIRKLRFPAGNILQIGAVYKGVERAFAKDNLFTLFAVPVLLPDNEIEWKTPLSGTITRFDLLNTNEQTELERILIDQVQQIMDLAENDAQLQEKIKKWIEIPRKEEDIYRVDQRAVLTRWGFIDETAVKGKGEISYLLKTKKYLLYIQARYEDHSPVPNIEIAYTYKGRSESIITDDEGNGIISGIAEGESLEVSATHNDEEQSKGFKVFEDTSCKLIFPKKQDMRFQVHYADSEEVAANEKFTVNYLEDVCETISDQEGRFQLKNVKVGLLISIVHSKNWKLNPDEVTCESTKQEYSISLTIPPPIVFKKKIRIYYELTNEPLQGAKVLVKIGEKKEEHISDEEGFITLQSENEPLSENILLDIKAKKPSGGRISFFHQFFRKKK</sequence>
<proteinExistence type="predicted"/>
<evidence type="ECO:0000313" key="1">
    <source>
        <dbReference type="EMBL" id="MDN5214705.1"/>
    </source>
</evidence>
<gene>
    <name evidence="1" type="ORF">QQ020_21685</name>
</gene>
<protein>
    <submittedName>
        <fullName evidence="1">Uncharacterized protein</fullName>
    </submittedName>
</protein>
<reference evidence="1" key="1">
    <citation type="submission" date="2023-06" db="EMBL/GenBank/DDBJ databases">
        <title>Genomic of Agaribacillus aureum.</title>
        <authorList>
            <person name="Wang G."/>
        </authorList>
    </citation>
    <scope>NUCLEOTIDE SEQUENCE</scope>
    <source>
        <strain evidence="1">BMA12</strain>
    </source>
</reference>
<evidence type="ECO:0000313" key="2">
    <source>
        <dbReference type="Proteomes" id="UP001172083"/>
    </source>
</evidence>
<keyword evidence="2" id="KW-1185">Reference proteome</keyword>
<dbReference type="RefSeq" id="WP_346760045.1">
    <property type="nucleotide sequence ID" value="NZ_JAUJEB010000005.1"/>
</dbReference>
<accession>A0ABT8LAC1</accession>
<dbReference type="Proteomes" id="UP001172083">
    <property type="component" value="Unassembled WGS sequence"/>
</dbReference>
<name>A0ABT8LAC1_9BACT</name>
<comment type="caution">
    <text evidence="1">The sequence shown here is derived from an EMBL/GenBank/DDBJ whole genome shotgun (WGS) entry which is preliminary data.</text>
</comment>